<feature type="compositionally biased region" description="Low complexity" evidence="1">
    <location>
        <begin position="117"/>
        <end position="139"/>
    </location>
</feature>
<accession>A0A6A4BVF0</accession>
<organism evidence="2 3">
    <name type="scientific">Phytophthora fragariae</name>
    <dbReference type="NCBI Taxonomy" id="53985"/>
    <lineage>
        <taxon>Eukaryota</taxon>
        <taxon>Sar</taxon>
        <taxon>Stramenopiles</taxon>
        <taxon>Oomycota</taxon>
        <taxon>Peronosporomycetes</taxon>
        <taxon>Peronosporales</taxon>
        <taxon>Peronosporaceae</taxon>
        <taxon>Phytophthora</taxon>
    </lineage>
</organism>
<evidence type="ECO:0000256" key="1">
    <source>
        <dbReference type="SAM" id="MobiDB-lite"/>
    </source>
</evidence>
<name>A0A6A4BVF0_9STRA</name>
<evidence type="ECO:0000313" key="3">
    <source>
        <dbReference type="Proteomes" id="UP000437068"/>
    </source>
</evidence>
<reference evidence="2 3" key="1">
    <citation type="submission" date="2018-08" db="EMBL/GenBank/DDBJ databases">
        <title>Genomic investigation of the strawberry pathogen Phytophthora fragariae indicates pathogenicity is determined by transcriptional variation in three key races.</title>
        <authorList>
            <person name="Adams T.M."/>
            <person name="Armitage A.D."/>
            <person name="Sobczyk M.K."/>
            <person name="Bates H.J."/>
            <person name="Dunwell J.M."/>
            <person name="Nellist C.F."/>
            <person name="Harrison R.J."/>
        </authorList>
    </citation>
    <scope>NUCLEOTIDE SEQUENCE [LARGE SCALE GENOMIC DNA]</scope>
    <source>
        <strain evidence="2 3">A4</strain>
    </source>
</reference>
<feature type="region of interest" description="Disordered" evidence="1">
    <location>
        <begin position="117"/>
        <end position="160"/>
    </location>
</feature>
<evidence type="ECO:0000313" key="2">
    <source>
        <dbReference type="EMBL" id="KAE9280282.1"/>
    </source>
</evidence>
<dbReference type="EMBL" id="QXGE01002641">
    <property type="protein sequence ID" value="KAE9280282.1"/>
    <property type="molecule type" value="Genomic_DNA"/>
</dbReference>
<dbReference type="AlphaFoldDB" id="A0A6A4BVF0"/>
<dbReference type="Proteomes" id="UP000437068">
    <property type="component" value="Unassembled WGS sequence"/>
</dbReference>
<comment type="caution">
    <text evidence="2">The sequence shown here is derived from an EMBL/GenBank/DDBJ whole genome shotgun (WGS) entry which is preliminary data.</text>
</comment>
<sequence>MAAVTVALSAPAVGLNSPAAGAAAAEVVLLRLAHACAWFAAASLDAKGTPHAHPAENRSRKAVRRCLESRCRLSDAKLAAVYVHSVHWKRCALCAYTERTEVGRALAADSLGAGAWSPASSSSSSRSSASSRVSSSSTSLRRRRLPPMRRTGGGDSGCDPTVGRLASWSTSMGAAATSLCWSSRAPSSPSSPQLRACVQLSSLLIASLELGSVGARA</sequence>
<proteinExistence type="predicted"/>
<protein>
    <submittedName>
        <fullName evidence="2">Uncharacterized protein</fullName>
    </submittedName>
</protein>
<gene>
    <name evidence="2" type="ORF">PF001_g24306</name>
</gene>